<accession>A0A397J1S1</accession>
<dbReference type="EMBL" id="PQFF01000142">
    <property type="protein sequence ID" value="RHZ79214.1"/>
    <property type="molecule type" value="Genomic_DNA"/>
</dbReference>
<dbReference type="Proteomes" id="UP000266861">
    <property type="component" value="Unassembled WGS sequence"/>
</dbReference>
<comment type="caution">
    <text evidence="2">The sequence shown here is derived from an EMBL/GenBank/DDBJ whole genome shotgun (WGS) entry which is preliminary data.</text>
</comment>
<dbReference type="OrthoDB" id="2434437at2759"/>
<feature type="transmembrane region" description="Helical" evidence="1">
    <location>
        <begin position="185"/>
        <end position="211"/>
    </location>
</feature>
<gene>
    <name evidence="2" type="ORF">Glove_151g60</name>
</gene>
<protein>
    <submittedName>
        <fullName evidence="2">Uncharacterized protein</fullName>
    </submittedName>
</protein>
<dbReference type="AlphaFoldDB" id="A0A397J1S1"/>
<keyword evidence="3" id="KW-1185">Reference proteome</keyword>
<keyword evidence="1" id="KW-1133">Transmembrane helix</keyword>
<keyword evidence="1" id="KW-0472">Membrane</keyword>
<feature type="transmembrane region" description="Helical" evidence="1">
    <location>
        <begin position="116"/>
        <end position="138"/>
    </location>
</feature>
<keyword evidence="1" id="KW-0812">Transmembrane</keyword>
<evidence type="ECO:0000256" key="1">
    <source>
        <dbReference type="SAM" id="Phobius"/>
    </source>
</evidence>
<feature type="transmembrane region" description="Helical" evidence="1">
    <location>
        <begin position="245"/>
        <end position="262"/>
    </location>
</feature>
<reference evidence="2 3" key="1">
    <citation type="submission" date="2018-08" db="EMBL/GenBank/DDBJ databases">
        <title>Genome and evolution of the arbuscular mycorrhizal fungus Diversispora epigaea (formerly Glomus versiforme) and its bacterial endosymbionts.</title>
        <authorList>
            <person name="Sun X."/>
            <person name="Fei Z."/>
            <person name="Harrison M."/>
        </authorList>
    </citation>
    <scope>NUCLEOTIDE SEQUENCE [LARGE SCALE GENOMIC DNA]</scope>
    <source>
        <strain evidence="2 3">IT104</strain>
    </source>
</reference>
<feature type="transmembrane region" description="Helical" evidence="1">
    <location>
        <begin position="150"/>
        <end position="173"/>
    </location>
</feature>
<name>A0A397J1S1_9GLOM</name>
<sequence>MNSYFFFKGSILSILNKKRQKKSYGFTFLNFILAFFSLFTPVTASEDDESYSSSHQDVFDALINTLFPITFVILFKVSGKSGRIKKVLLPLLDDILYNTVTWVIPLTVSFAKDDLFGLKIFSITNACLHVFLAVLGLIQHKTIKDHENNSAITFPFIFLVLFPVSAIPLFWIIYINNIYHDPINILFLALFEILLALSIFVVVRAGLFCCIGDDDVGILFTALAILLFYVPNILQTLLIVLKWPINFYFVKACVFILVLSLTRNMSYFNVKEVPLDFLATSTTVTQWVLHSGIRKYKNRNKTKDQTQETILHNIISDFQKKYMGEDVDANQETVARDMLRSIINDLLKDGNV</sequence>
<evidence type="ECO:0000313" key="2">
    <source>
        <dbReference type="EMBL" id="RHZ79214.1"/>
    </source>
</evidence>
<evidence type="ECO:0000313" key="3">
    <source>
        <dbReference type="Proteomes" id="UP000266861"/>
    </source>
</evidence>
<organism evidence="2 3">
    <name type="scientific">Diversispora epigaea</name>
    <dbReference type="NCBI Taxonomy" id="1348612"/>
    <lineage>
        <taxon>Eukaryota</taxon>
        <taxon>Fungi</taxon>
        <taxon>Fungi incertae sedis</taxon>
        <taxon>Mucoromycota</taxon>
        <taxon>Glomeromycotina</taxon>
        <taxon>Glomeromycetes</taxon>
        <taxon>Diversisporales</taxon>
        <taxon>Diversisporaceae</taxon>
        <taxon>Diversispora</taxon>
    </lineage>
</organism>
<feature type="transmembrane region" description="Helical" evidence="1">
    <location>
        <begin position="91"/>
        <end position="110"/>
    </location>
</feature>
<feature type="transmembrane region" description="Helical" evidence="1">
    <location>
        <begin position="23"/>
        <end position="41"/>
    </location>
</feature>
<feature type="transmembrane region" description="Helical" evidence="1">
    <location>
        <begin position="218"/>
        <end position="239"/>
    </location>
</feature>
<feature type="transmembrane region" description="Helical" evidence="1">
    <location>
        <begin position="61"/>
        <end position="79"/>
    </location>
</feature>
<proteinExistence type="predicted"/>